<accession>A0A7Y9X7S3</accession>
<dbReference type="SUPFAM" id="SSF52540">
    <property type="entry name" value="P-loop containing nucleoside triphosphate hydrolases"/>
    <property type="match status" value="1"/>
</dbReference>
<dbReference type="InterPro" id="IPR001867">
    <property type="entry name" value="OmpR/PhoB-type_DNA-bd"/>
</dbReference>
<dbReference type="InterPro" id="IPR005158">
    <property type="entry name" value="BTAD"/>
</dbReference>
<proteinExistence type="inferred from homology"/>
<dbReference type="PRINTS" id="PR00364">
    <property type="entry name" value="DISEASERSIST"/>
</dbReference>
<dbReference type="Gene3D" id="3.40.50.300">
    <property type="entry name" value="P-loop containing nucleotide triphosphate hydrolases"/>
    <property type="match status" value="1"/>
</dbReference>
<dbReference type="Gene3D" id="1.25.40.10">
    <property type="entry name" value="Tetratricopeptide repeat domain"/>
    <property type="match status" value="1"/>
</dbReference>
<evidence type="ECO:0000259" key="5">
    <source>
        <dbReference type="PROSITE" id="PS51755"/>
    </source>
</evidence>
<feature type="DNA-binding region" description="OmpR/PhoB-type" evidence="3">
    <location>
        <begin position="1"/>
        <end position="91"/>
    </location>
</feature>
<dbReference type="Proteomes" id="UP000584931">
    <property type="component" value="Unassembled WGS sequence"/>
</dbReference>
<protein>
    <submittedName>
        <fullName evidence="6">Putative ATPase/DNA-binding SARP family transcriptional activator</fullName>
    </submittedName>
</protein>
<comment type="similarity">
    <text evidence="1">Belongs to the AfsR/DnrI/RedD regulatory family.</text>
</comment>
<name>A0A7Y9X7S3_9ACTN</name>
<dbReference type="Gene3D" id="1.10.10.10">
    <property type="entry name" value="Winged helix-like DNA-binding domain superfamily/Winged helix DNA-binding domain"/>
    <property type="match status" value="1"/>
</dbReference>
<dbReference type="GO" id="GO:0003677">
    <property type="term" value="F:DNA binding"/>
    <property type="evidence" value="ECO:0007669"/>
    <property type="project" value="UniProtKB-UniRule"/>
</dbReference>
<evidence type="ECO:0000256" key="3">
    <source>
        <dbReference type="PROSITE-ProRule" id="PRU01091"/>
    </source>
</evidence>
<keyword evidence="2 3" id="KW-0238">DNA-binding</keyword>
<dbReference type="InterPro" id="IPR036388">
    <property type="entry name" value="WH-like_DNA-bd_sf"/>
</dbReference>
<dbReference type="AlphaFoldDB" id="A0A7Y9X7S3"/>
<gene>
    <name evidence="6" type="ORF">HNR06_000213</name>
</gene>
<dbReference type="InterPro" id="IPR058852">
    <property type="entry name" value="HTH_77"/>
</dbReference>
<dbReference type="InterPro" id="IPR011990">
    <property type="entry name" value="TPR-like_helical_dom_sf"/>
</dbReference>
<dbReference type="SUPFAM" id="SSF48452">
    <property type="entry name" value="TPR-like"/>
    <property type="match status" value="1"/>
</dbReference>
<dbReference type="PROSITE" id="PS51755">
    <property type="entry name" value="OMPR_PHOB"/>
    <property type="match status" value="1"/>
</dbReference>
<dbReference type="InterPro" id="IPR016032">
    <property type="entry name" value="Sig_transdc_resp-reg_C-effctor"/>
</dbReference>
<dbReference type="Pfam" id="PF25872">
    <property type="entry name" value="HTH_77"/>
    <property type="match status" value="1"/>
</dbReference>
<dbReference type="RefSeq" id="WP_179808897.1">
    <property type="nucleotide sequence ID" value="NZ_JACCHL010000001.1"/>
</dbReference>
<organism evidence="6 7">
    <name type="scientific">Nocardiopsis sinuspersici</name>
    <dbReference type="NCBI Taxonomy" id="501010"/>
    <lineage>
        <taxon>Bacteria</taxon>
        <taxon>Bacillati</taxon>
        <taxon>Actinomycetota</taxon>
        <taxon>Actinomycetes</taxon>
        <taxon>Streptosporangiales</taxon>
        <taxon>Nocardiopsidaceae</taxon>
        <taxon>Nocardiopsis</taxon>
    </lineage>
</organism>
<evidence type="ECO:0000256" key="1">
    <source>
        <dbReference type="ARBA" id="ARBA00005820"/>
    </source>
</evidence>
<evidence type="ECO:0000313" key="7">
    <source>
        <dbReference type="Proteomes" id="UP000584931"/>
    </source>
</evidence>
<evidence type="ECO:0000256" key="2">
    <source>
        <dbReference type="ARBA" id="ARBA00023125"/>
    </source>
</evidence>
<dbReference type="PANTHER" id="PTHR47691:SF3">
    <property type="entry name" value="HTH-TYPE TRANSCRIPTIONAL REGULATOR RV0890C-RELATED"/>
    <property type="match status" value="1"/>
</dbReference>
<evidence type="ECO:0000256" key="4">
    <source>
        <dbReference type="SAM" id="MobiDB-lite"/>
    </source>
</evidence>
<sequence length="1110" mass="121246">MRFSILGPLAVHDAAGRPVPIGGVRLRTLLCLLLLRPGRRLTTEELTDAIWAGSPPSAAGNALQALASRLRRALGEGAVIDGDASGYRLAVAPEQVDLVRFETLARRGRDHLAAGRPAEAAHDLDGALSLWRGPALADLTAHGLAEDTALRLSETRHAALEDHLAALADLGRYTEVLSEAEALVRRAPHRERPLELLVRALAATGRTADALAAYDRFRTHLADELGLDPSPRSRDLHLRLLRGELDAPRPGNAPRPEGAEPLSEAAGPADAPVPSPPLRLPDTLTSFVARDAEVDTTVDLLTRGRLVTLLGPGGAGKTRLAIESASALAVRAPHLLTRGGWFVELASRTAADIPQALSGALELREHVVIQARSTGSAAAPALERVVSFVDDHPVLLVLDNCEHLVEEVARTVAPLLARCPRLRILTTSREPLGVPGEQLMNVPSLALPPEGATAEHAATCPSVVLFAERAASVRPDFRLTPDNVAHVVRVTRELDGMPLALELAAARLRSMTAAQLADRLGDRFRLLTSGSRSVLPRHRTLRAVVDWSWDLLDESERRLLRRLSVFAGGATLEAVERVCADPGTEGTVGGHDVWTVLFSLVDKSLVIAENPTRDDTPPRYRQLETVRAYAAERLERSGEEECVRDGHARHVRDLWRGADPLLRGPRQRETLARLDAEADNCGAAVRWAVDRRDTALGLDLVEYTQWYWTLGGSWRQLNRWSEAVLDMVGDRVPRGRAVAYASCLFHRGVDGTLDHGAMMRCLRRVEAVLDDEGKRVEEHHMLVYALVYGALGEGRVGTARDRLAAAMDQSDPWMRAMVRLLLSLLDSVSGRVGGSVDGATAALEGFRACGDTWGECQALAHLVDVHRFDDLGLCRELLDRGVSRTEDAGLWGMSAMFRTRRAQVLTDLGELEEAYRDLRALFECEGPVEREHMVLLRLGEAQWLRETGDLAAAREVLDRVGADLDGLGGISPAYVGAAWRAMRAVVSWMSGETEEAWRDAGRAWWLAAHGLGLVCAEVLDVFAVMLAEEEPRRAVLMLGRSEALRGVPDTATPFVVRARRHVRRALGGEEYDRLVAEARSEDTERIRRLVGEWLAPIVPDTGLQRTNRHF</sequence>
<dbReference type="GO" id="GO:0006355">
    <property type="term" value="P:regulation of DNA-templated transcription"/>
    <property type="evidence" value="ECO:0007669"/>
    <property type="project" value="InterPro"/>
</dbReference>
<evidence type="ECO:0000313" key="6">
    <source>
        <dbReference type="EMBL" id="NYH50624.1"/>
    </source>
</evidence>
<dbReference type="SMART" id="SM00862">
    <property type="entry name" value="Trans_reg_C"/>
    <property type="match status" value="1"/>
</dbReference>
<dbReference type="EMBL" id="JACCHL010000001">
    <property type="protein sequence ID" value="NYH50624.1"/>
    <property type="molecule type" value="Genomic_DNA"/>
</dbReference>
<dbReference type="CDD" id="cd15831">
    <property type="entry name" value="BTAD"/>
    <property type="match status" value="1"/>
</dbReference>
<dbReference type="SUPFAM" id="SSF46894">
    <property type="entry name" value="C-terminal effector domain of the bipartite response regulators"/>
    <property type="match status" value="1"/>
</dbReference>
<feature type="domain" description="OmpR/PhoB-type" evidence="5">
    <location>
        <begin position="1"/>
        <end position="91"/>
    </location>
</feature>
<dbReference type="GO" id="GO:0000160">
    <property type="term" value="P:phosphorelay signal transduction system"/>
    <property type="evidence" value="ECO:0007669"/>
    <property type="project" value="InterPro"/>
</dbReference>
<dbReference type="SMART" id="SM01043">
    <property type="entry name" value="BTAD"/>
    <property type="match status" value="1"/>
</dbReference>
<dbReference type="PANTHER" id="PTHR47691">
    <property type="entry name" value="REGULATOR-RELATED"/>
    <property type="match status" value="1"/>
</dbReference>
<dbReference type="Pfam" id="PF03704">
    <property type="entry name" value="BTAD"/>
    <property type="match status" value="1"/>
</dbReference>
<comment type="caution">
    <text evidence="6">The sequence shown here is derived from an EMBL/GenBank/DDBJ whole genome shotgun (WGS) entry which is preliminary data.</text>
</comment>
<reference evidence="6 7" key="1">
    <citation type="submission" date="2020-07" db="EMBL/GenBank/DDBJ databases">
        <title>Sequencing the genomes of 1000 actinobacteria strains.</title>
        <authorList>
            <person name="Klenk H.-P."/>
        </authorList>
    </citation>
    <scope>NUCLEOTIDE SEQUENCE [LARGE SCALE GENOMIC DNA]</scope>
    <source>
        <strain evidence="6 7">DSM 45278</strain>
    </source>
</reference>
<dbReference type="InterPro" id="IPR027417">
    <property type="entry name" value="P-loop_NTPase"/>
</dbReference>
<feature type="region of interest" description="Disordered" evidence="4">
    <location>
        <begin position="243"/>
        <end position="274"/>
    </location>
</feature>